<dbReference type="Pfam" id="PF01627">
    <property type="entry name" value="Hpt"/>
    <property type="match status" value="1"/>
</dbReference>
<dbReference type="RefSeq" id="WP_368375456.1">
    <property type="nucleotide sequence ID" value="NZ_JBFRYB010000001.1"/>
</dbReference>
<feature type="domain" description="HPt" evidence="3">
    <location>
        <begin position="15"/>
        <end position="110"/>
    </location>
</feature>
<organism evidence="4 5">
    <name type="scientific">Zhongshania arctica</name>
    <dbReference type="NCBI Taxonomy" id="3238302"/>
    <lineage>
        <taxon>Bacteria</taxon>
        <taxon>Pseudomonadati</taxon>
        <taxon>Pseudomonadota</taxon>
        <taxon>Gammaproteobacteria</taxon>
        <taxon>Cellvibrionales</taxon>
        <taxon>Spongiibacteraceae</taxon>
        <taxon>Zhongshania</taxon>
    </lineage>
</organism>
<dbReference type="InterPro" id="IPR008207">
    <property type="entry name" value="Sig_transdc_His_kin_Hpt_dom"/>
</dbReference>
<comment type="caution">
    <text evidence="4">The sequence shown here is derived from an EMBL/GenBank/DDBJ whole genome shotgun (WGS) entry which is preliminary data.</text>
</comment>
<proteinExistence type="predicted"/>
<accession>A0ABV3TVZ0</accession>
<name>A0ABV3TVZ0_9GAMM</name>
<reference evidence="4 5" key="1">
    <citation type="journal article" date="2011" name="Int. J. Syst. Evol. Microbiol.">
        <title>Zhongshania antarctica gen. nov., sp. nov. and Zhongshania guokunii sp. nov., gammaproteobacteria respectively isolated from coastal attached (fast) ice and surface seawater of the Antarctic.</title>
        <authorList>
            <person name="Li H.J."/>
            <person name="Zhang X.Y."/>
            <person name="Chen C.X."/>
            <person name="Zhang Y.J."/>
            <person name="Gao Z.M."/>
            <person name="Yu Y."/>
            <person name="Chen X.L."/>
            <person name="Chen B."/>
            <person name="Zhang Y.Z."/>
        </authorList>
    </citation>
    <scope>NUCLEOTIDE SEQUENCE [LARGE SCALE GENOMIC DNA]</scope>
    <source>
        <strain evidence="4 5">R06B22</strain>
    </source>
</reference>
<dbReference type="Gene3D" id="1.20.120.160">
    <property type="entry name" value="HPT domain"/>
    <property type="match status" value="1"/>
</dbReference>
<evidence type="ECO:0000259" key="3">
    <source>
        <dbReference type="PROSITE" id="PS50894"/>
    </source>
</evidence>
<dbReference type="Proteomes" id="UP001557484">
    <property type="component" value="Unassembled WGS sequence"/>
</dbReference>
<feature type="modified residue" description="Phosphohistidine" evidence="2">
    <location>
        <position position="54"/>
    </location>
</feature>
<evidence type="ECO:0000313" key="4">
    <source>
        <dbReference type="EMBL" id="MEX1665352.1"/>
    </source>
</evidence>
<dbReference type="InterPro" id="IPR036641">
    <property type="entry name" value="HPT_dom_sf"/>
</dbReference>
<dbReference type="EMBL" id="JBFRYB010000001">
    <property type="protein sequence ID" value="MEX1665352.1"/>
    <property type="molecule type" value="Genomic_DNA"/>
</dbReference>
<evidence type="ECO:0000256" key="1">
    <source>
        <dbReference type="ARBA" id="ARBA00023012"/>
    </source>
</evidence>
<dbReference type="PROSITE" id="PS50894">
    <property type="entry name" value="HPT"/>
    <property type="match status" value="1"/>
</dbReference>
<evidence type="ECO:0000256" key="2">
    <source>
        <dbReference type="PROSITE-ProRule" id="PRU00110"/>
    </source>
</evidence>
<keyword evidence="1" id="KW-0902">Two-component regulatory system</keyword>
<gene>
    <name evidence="4" type="ORF">AB4875_07610</name>
</gene>
<keyword evidence="2" id="KW-0597">Phosphoprotein</keyword>
<protein>
    <submittedName>
        <fullName evidence="4">Hpt domain-containing protein</fullName>
    </submittedName>
</protein>
<keyword evidence="5" id="KW-1185">Reference proteome</keyword>
<sequence length="116" mass="13081">MILDQDRVRDITRGNSKLLVSISQLFLKELPDMISNIEQAYQQADRKTLSIAVHRLKSALGNFVTSSYYQEFSRLESSAAENESPVVTLSDWGNDWNAAKLKLDTMIVELTEMAGI</sequence>
<dbReference type="SUPFAM" id="SSF47226">
    <property type="entry name" value="Histidine-containing phosphotransfer domain, HPT domain"/>
    <property type="match status" value="1"/>
</dbReference>
<evidence type="ECO:0000313" key="5">
    <source>
        <dbReference type="Proteomes" id="UP001557484"/>
    </source>
</evidence>